<proteinExistence type="predicted"/>
<protein>
    <submittedName>
        <fullName evidence="1">Uncharacterized protein</fullName>
    </submittedName>
</protein>
<keyword evidence="2" id="KW-1185">Reference proteome</keyword>
<dbReference type="AlphaFoldDB" id="A0AAV9SLN2"/>
<name>A0AAV9SLN2_9TELE</name>
<dbReference type="Proteomes" id="UP001311232">
    <property type="component" value="Unassembled WGS sequence"/>
</dbReference>
<comment type="caution">
    <text evidence="1">The sequence shown here is derived from an EMBL/GenBank/DDBJ whole genome shotgun (WGS) entry which is preliminary data.</text>
</comment>
<accession>A0AAV9SLN2</accession>
<sequence>MKLIRNDFQCYAVSSLAFIQSASAPFIAPGRVFLLRHDSKPSMSDMTLAVKQGDKTECLIARSDYMRPYSLTHAAQSGVFDAEGIDSRGRDEVQILPSYAELSPVPALGVSMLILDGQWCISEPGDNEVLPDCTAVSMQVFRCAHLSRQVTDCCSLPNPAMFPRQSSSPVEGLSPTIVLL</sequence>
<evidence type="ECO:0000313" key="1">
    <source>
        <dbReference type="EMBL" id="KAK5622166.1"/>
    </source>
</evidence>
<evidence type="ECO:0000313" key="2">
    <source>
        <dbReference type="Proteomes" id="UP001311232"/>
    </source>
</evidence>
<gene>
    <name evidence="1" type="ORF">CRENBAI_008752</name>
</gene>
<reference evidence="1 2" key="1">
    <citation type="submission" date="2021-06" db="EMBL/GenBank/DDBJ databases">
        <authorList>
            <person name="Palmer J.M."/>
        </authorList>
    </citation>
    <scope>NUCLEOTIDE SEQUENCE [LARGE SCALE GENOMIC DNA]</scope>
    <source>
        <strain evidence="1 2">MEX-2019</strain>
        <tissue evidence="1">Muscle</tissue>
    </source>
</reference>
<organism evidence="1 2">
    <name type="scientific">Crenichthys baileyi</name>
    <name type="common">White River springfish</name>
    <dbReference type="NCBI Taxonomy" id="28760"/>
    <lineage>
        <taxon>Eukaryota</taxon>
        <taxon>Metazoa</taxon>
        <taxon>Chordata</taxon>
        <taxon>Craniata</taxon>
        <taxon>Vertebrata</taxon>
        <taxon>Euteleostomi</taxon>
        <taxon>Actinopterygii</taxon>
        <taxon>Neopterygii</taxon>
        <taxon>Teleostei</taxon>
        <taxon>Neoteleostei</taxon>
        <taxon>Acanthomorphata</taxon>
        <taxon>Ovalentaria</taxon>
        <taxon>Atherinomorphae</taxon>
        <taxon>Cyprinodontiformes</taxon>
        <taxon>Goodeidae</taxon>
        <taxon>Crenichthys</taxon>
    </lineage>
</organism>
<dbReference type="EMBL" id="JAHHUM010000177">
    <property type="protein sequence ID" value="KAK5622166.1"/>
    <property type="molecule type" value="Genomic_DNA"/>
</dbReference>